<comment type="caution">
    <text evidence="7">The sequence shown here is derived from an EMBL/GenBank/DDBJ whole genome shotgun (WGS) entry which is preliminary data.</text>
</comment>
<dbReference type="PROSITE" id="PS51039">
    <property type="entry name" value="ZF_AN1"/>
    <property type="match status" value="2"/>
</dbReference>
<sequence>MSSSPSARDRSGGSNLSQDSESFTQMADQDLDSIGRNCQYEFCRQLDFLPFRCESCKGTFCLDHRTETAHHCTRAGDWAARRRNDNLAGDSVGDWNSVNGRSLQKPTIYNSDQCSHPTCKTLINTVRDPAVHCQNCNREYCLKHRLQEEHDCAKLIPLGARAGQRGRRDGPSPNETLRSMFSRVRTWGKEKTNAATSNLTRPKPTSAVAQLNELKRAAMGDPGIPNDKRLFLNVFGTSEAQKAEPPSGKYYFDSRWKVGRVLDDAARKLKVENVNNRGGGEEARLRIFHVESGQFLEFSDAIGAGNVKQGHTIVLMRGAGSILNSF</sequence>
<feature type="domain" description="AN1-type" evidence="6">
    <location>
        <begin position="108"/>
        <end position="160"/>
    </location>
</feature>
<dbReference type="InterPro" id="IPR035896">
    <property type="entry name" value="AN1-like_Znf"/>
</dbReference>
<evidence type="ECO:0000256" key="4">
    <source>
        <dbReference type="PROSITE-ProRule" id="PRU00449"/>
    </source>
</evidence>
<keyword evidence="1" id="KW-0479">Metal-binding</keyword>
<dbReference type="Pfam" id="PF25327">
    <property type="entry name" value="UBL_ZFAND1"/>
    <property type="match status" value="1"/>
</dbReference>
<evidence type="ECO:0000256" key="2">
    <source>
        <dbReference type="ARBA" id="ARBA00022771"/>
    </source>
</evidence>
<dbReference type="AlphaFoldDB" id="A0A232LW66"/>
<evidence type="ECO:0000313" key="8">
    <source>
        <dbReference type="Proteomes" id="UP000243515"/>
    </source>
</evidence>
<keyword evidence="8" id="KW-1185">Reference proteome</keyword>
<dbReference type="InterPro" id="IPR057358">
    <property type="entry name" value="UBL_ZFAND1-like"/>
</dbReference>
<evidence type="ECO:0000256" key="3">
    <source>
        <dbReference type="ARBA" id="ARBA00022833"/>
    </source>
</evidence>
<reference evidence="7 8" key="1">
    <citation type="journal article" date="2015" name="Environ. Microbiol.">
        <title>Metagenome sequence of Elaphomyces granulatus from sporocarp tissue reveals Ascomycota ectomycorrhizal fingerprints of genome expansion and a Proteobacteria-rich microbiome.</title>
        <authorList>
            <person name="Quandt C.A."/>
            <person name="Kohler A."/>
            <person name="Hesse C.N."/>
            <person name="Sharpton T.J."/>
            <person name="Martin F."/>
            <person name="Spatafora J.W."/>
        </authorList>
    </citation>
    <scope>NUCLEOTIDE SEQUENCE [LARGE SCALE GENOMIC DNA]</scope>
    <source>
        <strain evidence="7 8">OSC145934</strain>
    </source>
</reference>
<feature type="region of interest" description="Disordered" evidence="5">
    <location>
        <begin position="1"/>
        <end position="22"/>
    </location>
</feature>
<evidence type="ECO:0000256" key="5">
    <source>
        <dbReference type="SAM" id="MobiDB-lite"/>
    </source>
</evidence>
<dbReference type="GO" id="GO:0005737">
    <property type="term" value="C:cytoplasm"/>
    <property type="evidence" value="ECO:0007669"/>
    <property type="project" value="TreeGrafter"/>
</dbReference>
<evidence type="ECO:0000259" key="6">
    <source>
        <dbReference type="PROSITE" id="PS51039"/>
    </source>
</evidence>
<dbReference type="PANTHER" id="PTHR14677:SF40">
    <property type="entry name" value="CDC48-ASSOCIATED UBIQUITIN-LIKE_ZINC FINGER PROTEIN 1"/>
    <property type="match status" value="1"/>
</dbReference>
<dbReference type="EMBL" id="NPHW01004134">
    <property type="protein sequence ID" value="OXV08399.1"/>
    <property type="molecule type" value="Genomic_DNA"/>
</dbReference>
<dbReference type="GO" id="GO:0008270">
    <property type="term" value="F:zinc ion binding"/>
    <property type="evidence" value="ECO:0007669"/>
    <property type="project" value="UniProtKB-KW"/>
</dbReference>
<evidence type="ECO:0000256" key="1">
    <source>
        <dbReference type="ARBA" id="ARBA00022723"/>
    </source>
</evidence>
<dbReference type="Gene3D" id="4.10.1110.10">
    <property type="entry name" value="AN1-like Zinc finger"/>
    <property type="match status" value="2"/>
</dbReference>
<dbReference type="InterPro" id="IPR000058">
    <property type="entry name" value="Znf_AN1"/>
</dbReference>
<keyword evidence="3" id="KW-0862">Zinc</keyword>
<feature type="domain" description="AN1-type" evidence="6">
    <location>
        <begin position="32"/>
        <end position="80"/>
    </location>
</feature>
<dbReference type="Proteomes" id="UP000243515">
    <property type="component" value="Unassembled WGS sequence"/>
</dbReference>
<dbReference type="OrthoDB" id="431929at2759"/>
<protein>
    <recommendedName>
        <fullName evidence="6">AN1-type domain-containing protein</fullName>
    </recommendedName>
</protein>
<dbReference type="PANTHER" id="PTHR14677">
    <property type="entry name" value="ARSENITE INDUCUBLE RNA ASSOCIATED PROTEIN AIP-1-RELATED"/>
    <property type="match status" value="1"/>
</dbReference>
<dbReference type="SMART" id="SM00154">
    <property type="entry name" value="ZnF_AN1"/>
    <property type="match status" value="2"/>
</dbReference>
<name>A0A232LW66_9EURO</name>
<dbReference type="Pfam" id="PF01428">
    <property type="entry name" value="zf-AN1"/>
    <property type="match status" value="2"/>
</dbReference>
<dbReference type="SUPFAM" id="SSF118310">
    <property type="entry name" value="AN1-like Zinc finger"/>
    <property type="match status" value="2"/>
</dbReference>
<accession>A0A232LW66</accession>
<organism evidence="7 8">
    <name type="scientific">Elaphomyces granulatus</name>
    <dbReference type="NCBI Taxonomy" id="519963"/>
    <lineage>
        <taxon>Eukaryota</taxon>
        <taxon>Fungi</taxon>
        <taxon>Dikarya</taxon>
        <taxon>Ascomycota</taxon>
        <taxon>Pezizomycotina</taxon>
        <taxon>Eurotiomycetes</taxon>
        <taxon>Eurotiomycetidae</taxon>
        <taxon>Eurotiales</taxon>
        <taxon>Elaphomycetaceae</taxon>
        <taxon>Elaphomyces</taxon>
    </lineage>
</organism>
<evidence type="ECO:0000313" key="7">
    <source>
        <dbReference type="EMBL" id="OXV08399.1"/>
    </source>
</evidence>
<keyword evidence="2 4" id="KW-0863">Zinc-finger</keyword>
<proteinExistence type="predicted"/>
<gene>
    <name evidence="7" type="ORF">Egran_03838</name>
</gene>